<feature type="coiled-coil region" evidence="3">
    <location>
        <begin position="181"/>
        <end position="232"/>
    </location>
</feature>
<sequence length="467" mass="50349">MTSMNRTVALLLAASLLSGCAMSSGLSAPASEPPAQWLNQQRASQAMVHHPRWWTQFGSAELDRLVRRALEANTDLQAATARIEQADAQLTQAGASLFPTLGLSTGASRSGTIGAGGTTEGYSANLNASYELDLWGALRNNRDAAKASLLASRFARDTVQLTVLASVVNTYLQVRYLQDSLILTEDNLRLAERLLEQVRAKVENGAVSPQDLAQQRTVVANARAQLPDLRQQLRQSRYALAVLVGETPQGFTVDGGELESLTLPDIQAGLPDQVLAQRPDIAQAQASLMAADRQVAIARADYWPSITLTGSGGYSSSDLSSLLSGDALYNLALSLPQTLFDGGARSARVDQATAAWEEQRAGYVGTLLTALQEVEQSLGSVQALAAQQQYRDEAYQQAQEAYRIARVRYREGATELTDVLNAQSSFNSARQNRLDLAYSQYQSRVTLYRVLGEGGEARADEVLAPNA</sequence>
<dbReference type="EMBL" id="JACHXM010000002">
    <property type="protein sequence ID" value="MBB3139805.1"/>
    <property type="molecule type" value="Genomic_DNA"/>
</dbReference>
<protein>
    <submittedName>
        <fullName evidence="4">NodT family efflux transporter outer membrane factor (OMF) lipoprotein</fullName>
    </submittedName>
</protein>
<organism evidence="4 5">
    <name type="scientific">Halomonas organivorans</name>
    <dbReference type="NCBI Taxonomy" id="257772"/>
    <lineage>
        <taxon>Bacteria</taxon>
        <taxon>Pseudomonadati</taxon>
        <taxon>Pseudomonadota</taxon>
        <taxon>Gammaproteobacteria</taxon>
        <taxon>Oceanospirillales</taxon>
        <taxon>Halomonadaceae</taxon>
        <taxon>Halomonas</taxon>
    </lineage>
</organism>
<keyword evidence="2" id="KW-0472">Membrane</keyword>
<keyword evidence="2" id="KW-1134">Transmembrane beta strand</keyword>
<keyword evidence="2" id="KW-0564">Palmitate</keyword>
<keyword evidence="5" id="KW-1185">Reference proteome</keyword>
<comment type="subcellular location">
    <subcellularLocation>
        <location evidence="2">Cell outer membrane</location>
        <topology evidence="2">Lipid-anchor</topology>
    </subcellularLocation>
</comment>
<dbReference type="NCBIfam" id="TIGR01845">
    <property type="entry name" value="outer_NodT"/>
    <property type="match status" value="1"/>
</dbReference>
<dbReference type="Proteomes" id="UP000525987">
    <property type="component" value="Unassembled WGS sequence"/>
</dbReference>
<dbReference type="PANTHER" id="PTHR30203:SF33">
    <property type="entry name" value="BLR4455 PROTEIN"/>
    <property type="match status" value="1"/>
</dbReference>
<dbReference type="SUPFAM" id="SSF56954">
    <property type="entry name" value="Outer membrane efflux proteins (OEP)"/>
    <property type="match status" value="1"/>
</dbReference>
<feature type="coiled-coil region" evidence="3">
    <location>
        <begin position="62"/>
        <end position="89"/>
    </location>
</feature>
<dbReference type="PANTHER" id="PTHR30203">
    <property type="entry name" value="OUTER MEMBRANE CATION EFFLUX PROTEIN"/>
    <property type="match status" value="1"/>
</dbReference>
<dbReference type="GO" id="GO:0009279">
    <property type="term" value="C:cell outer membrane"/>
    <property type="evidence" value="ECO:0007669"/>
    <property type="project" value="UniProtKB-SubCell"/>
</dbReference>
<dbReference type="PROSITE" id="PS51257">
    <property type="entry name" value="PROKAR_LIPOPROTEIN"/>
    <property type="match status" value="1"/>
</dbReference>
<evidence type="ECO:0000256" key="2">
    <source>
        <dbReference type="RuleBase" id="RU362097"/>
    </source>
</evidence>
<feature type="chain" id="PRO_5031606654" evidence="2">
    <location>
        <begin position="24"/>
        <end position="467"/>
    </location>
</feature>
<name>A0A7W5G4C6_9GAMM</name>
<evidence type="ECO:0000313" key="5">
    <source>
        <dbReference type="Proteomes" id="UP000525987"/>
    </source>
</evidence>
<dbReference type="Gene3D" id="1.20.1600.10">
    <property type="entry name" value="Outer membrane efflux proteins (OEP)"/>
    <property type="match status" value="1"/>
</dbReference>
<comment type="caution">
    <text evidence="4">The sequence shown here is derived from an EMBL/GenBank/DDBJ whole genome shotgun (WGS) entry which is preliminary data.</text>
</comment>
<gene>
    <name evidence="4" type="ORF">FHR96_000652</name>
</gene>
<accession>A0A7W5G4C6</accession>
<dbReference type="Gene3D" id="2.20.200.10">
    <property type="entry name" value="Outer membrane efflux proteins (OEP)"/>
    <property type="match status" value="1"/>
</dbReference>
<comment type="similarity">
    <text evidence="1 2">Belongs to the outer membrane factor (OMF) (TC 1.B.17) family.</text>
</comment>
<keyword evidence="2" id="KW-0812">Transmembrane</keyword>
<evidence type="ECO:0000313" key="4">
    <source>
        <dbReference type="EMBL" id="MBB3139805.1"/>
    </source>
</evidence>
<dbReference type="AlphaFoldDB" id="A0A7W5G4C6"/>
<proteinExistence type="inferred from homology"/>
<feature type="signal peptide" evidence="2">
    <location>
        <begin position="1"/>
        <end position="23"/>
    </location>
</feature>
<keyword evidence="2 4" id="KW-0449">Lipoprotein</keyword>
<dbReference type="Pfam" id="PF02321">
    <property type="entry name" value="OEP"/>
    <property type="match status" value="2"/>
</dbReference>
<keyword evidence="3" id="KW-0175">Coiled coil</keyword>
<evidence type="ECO:0000256" key="3">
    <source>
        <dbReference type="SAM" id="Coils"/>
    </source>
</evidence>
<dbReference type="RefSeq" id="WP_183386225.1">
    <property type="nucleotide sequence ID" value="NZ_JACHXM010000002.1"/>
</dbReference>
<reference evidence="4 5" key="1">
    <citation type="submission" date="2020-08" db="EMBL/GenBank/DDBJ databases">
        <title>Genomic Encyclopedia of Type Strains, Phase III (KMG-III): the genomes of soil and plant-associated and newly described type strains.</title>
        <authorList>
            <person name="Whitman W."/>
        </authorList>
    </citation>
    <scope>NUCLEOTIDE SEQUENCE [LARGE SCALE GENOMIC DNA]</scope>
    <source>
        <strain evidence="4 5">CECT 5995</strain>
    </source>
</reference>
<keyword evidence="2" id="KW-0732">Signal</keyword>
<evidence type="ECO:0000256" key="1">
    <source>
        <dbReference type="ARBA" id="ARBA00007613"/>
    </source>
</evidence>
<dbReference type="InterPro" id="IPR010131">
    <property type="entry name" value="MdtP/NodT-like"/>
</dbReference>
<dbReference type="InterPro" id="IPR003423">
    <property type="entry name" value="OMP_efflux"/>
</dbReference>
<dbReference type="GO" id="GO:0015562">
    <property type="term" value="F:efflux transmembrane transporter activity"/>
    <property type="evidence" value="ECO:0007669"/>
    <property type="project" value="InterPro"/>
</dbReference>